<evidence type="ECO:0000313" key="1">
    <source>
        <dbReference type="EMBL" id="SDD41444.1"/>
    </source>
</evidence>
<dbReference type="Proteomes" id="UP000198757">
    <property type="component" value="Unassembled WGS sequence"/>
</dbReference>
<keyword evidence="2" id="KW-1185">Reference proteome</keyword>
<gene>
    <name evidence="1" type="ORF">SAMN04487894_1092</name>
</gene>
<proteinExistence type="predicted"/>
<reference evidence="2" key="1">
    <citation type="submission" date="2016-10" db="EMBL/GenBank/DDBJ databases">
        <authorList>
            <person name="Varghese N."/>
            <person name="Submissions S."/>
        </authorList>
    </citation>
    <scope>NUCLEOTIDE SEQUENCE [LARGE SCALE GENOMIC DNA]</scope>
    <source>
        <strain evidence="2">DSM 25811 / CCM 8410 / LMG 26954 / E90</strain>
    </source>
</reference>
<organism evidence="1 2">
    <name type="scientific">Niabella drilacis (strain DSM 25811 / CCM 8410 / CCUG 62505 / LMG 26954 / E90)</name>
    <dbReference type="NCBI Taxonomy" id="1285928"/>
    <lineage>
        <taxon>Bacteria</taxon>
        <taxon>Pseudomonadati</taxon>
        <taxon>Bacteroidota</taxon>
        <taxon>Chitinophagia</taxon>
        <taxon>Chitinophagales</taxon>
        <taxon>Chitinophagaceae</taxon>
        <taxon>Niabella</taxon>
    </lineage>
</organism>
<accession>A0A1G6UJK9</accession>
<dbReference type="Pfam" id="PF14253">
    <property type="entry name" value="AbiH"/>
    <property type="match status" value="1"/>
</dbReference>
<dbReference type="InterPro" id="IPR025935">
    <property type="entry name" value="AbiH"/>
</dbReference>
<dbReference type="EMBL" id="FMZO01000009">
    <property type="protein sequence ID" value="SDD41444.1"/>
    <property type="molecule type" value="Genomic_DNA"/>
</dbReference>
<dbReference type="AlphaFoldDB" id="A0A1G6UJK9"/>
<protein>
    <submittedName>
        <fullName evidence="1">Bacteriophage abortive infection AbiH</fullName>
    </submittedName>
</protein>
<sequence>MGLLFCFFVPTLVLHNHKMNRLILIGNGFDLAHNLKTKYSDFIFGYLMKCFTEGELKGTFEDGLLKVAFFNPQRYIVNNHNLADCKSIQDFQKFVVKQNPVNAADIFGRNHRNYPDPNNRQNCFILTLKDGFFEQLFMNACNYTWVDIEGEYYANLKKLFLSDKKDKLEKVKKLNSSFAHLKTMLHHYISKITLDTGFQDEVFNLLNSSINLRDIPTIHKKELENIRKKEKEYIASGGWEIMPKSTMFLNFNYTDTIAKYAAELNLTSSLMNNIHGTSDVDIVFGYGDEMDETYKQMENEYENEYLKFAKSFGYFRNTSYHDLIRFLDDDIYEIVILGHSCGLSDRTLLNMVFEHDNCKSIKPYYHERKDGSNDFFNKTMEISRHFKNKQKMRERVLPFDKCSPLPQLSE</sequence>
<evidence type="ECO:0000313" key="2">
    <source>
        <dbReference type="Proteomes" id="UP000198757"/>
    </source>
</evidence>
<name>A0A1G6UJK9_NIADE</name>
<dbReference type="OrthoDB" id="5903604at2"/>